<dbReference type="AlphaFoldDB" id="A0A0C3FEZ8"/>
<evidence type="ECO:0000313" key="2">
    <source>
        <dbReference type="Proteomes" id="UP000054166"/>
    </source>
</evidence>
<dbReference type="HOGENOM" id="CLU_1454934_0_0_1"/>
<organism evidence="1 2">
    <name type="scientific">Piloderma croceum (strain F 1598)</name>
    <dbReference type="NCBI Taxonomy" id="765440"/>
    <lineage>
        <taxon>Eukaryota</taxon>
        <taxon>Fungi</taxon>
        <taxon>Dikarya</taxon>
        <taxon>Basidiomycota</taxon>
        <taxon>Agaricomycotina</taxon>
        <taxon>Agaricomycetes</taxon>
        <taxon>Agaricomycetidae</taxon>
        <taxon>Atheliales</taxon>
        <taxon>Atheliaceae</taxon>
        <taxon>Piloderma</taxon>
    </lineage>
</organism>
<reference evidence="2" key="2">
    <citation type="submission" date="2015-01" db="EMBL/GenBank/DDBJ databases">
        <title>Evolutionary Origins and Diversification of the Mycorrhizal Mutualists.</title>
        <authorList>
            <consortium name="DOE Joint Genome Institute"/>
            <consortium name="Mycorrhizal Genomics Consortium"/>
            <person name="Kohler A."/>
            <person name="Kuo A."/>
            <person name="Nagy L.G."/>
            <person name="Floudas D."/>
            <person name="Copeland A."/>
            <person name="Barry K.W."/>
            <person name="Cichocki N."/>
            <person name="Veneault-Fourrey C."/>
            <person name="LaButti K."/>
            <person name="Lindquist E.A."/>
            <person name="Lipzen A."/>
            <person name="Lundell T."/>
            <person name="Morin E."/>
            <person name="Murat C."/>
            <person name="Riley R."/>
            <person name="Ohm R."/>
            <person name="Sun H."/>
            <person name="Tunlid A."/>
            <person name="Henrissat B."/>
            <person name="Grigoriev I.V."/>
            <person name="Hibbett D.S."/>
            <person name="Martin F."/>
        </authorList>
    </citation>
    <scope>NUCLEOTIDE SEQUENCE [LARGE SCALE GENOMIC DNA]</scope>
    <source>
        <strain evidence="2">F 1598</strain>
    </source>
</reference>
<dbReference type="InParanoid" id="A0A0C3FEZ8"/>
<evidence type="ECO:0000313" key="1">
    <source>
        <dbReference type="EMBL" id="KIM83085.1"/>
    </source>
</evidence>
<reference evidence="1 2" key="1">
    <citation type="submission" date="2014-04" db="EMBL/GenBank/DDBJ databases">
        <authorList>
            <consortium name="DOE Joint Genome Institute"/>
            <person name="Kuo A."/>
            <person name="Tarkka M."/>
            <person name="Buscot F."/>
            <person name="Kohler A."/>
            <person name="Nagy L.G."/>
            <person name="Floudas D."/>
            <person name="Copeland A."/>
            <person name="Barry K.W."/>
            <person name="Cichocki N."/>
            <person name="Veneault-Fourrey C."/>
            <person name="LaButti K."/>
            <person name="Lindquist E.A."/>
            <person name="Lipzen A."/>
            <person name="Lundell T."/>
            <person name="Morin E."/>
            <person name="Murat C."/>
            <person name="Sun H."/>
            <person name="Tunlid A."/>
            <person name="Henrissat B."/>
            <person name="Grigoriev I.V."/>
            <person name="Hibbett D.S."/>
            <person name="Martin F."/>
            <person name="Nordberg H.P."/>
            <person name="Cantor M.N."/>
            <person name="Hua S.X."/>
        </authorList>
    </citation>
    <scope>NUCLEOTIDE SEQUENCE [LARGE SCALE GENOMIC DNA]</scope>
    <source>
        <strain evidence="1 2">F 1598</strain>
    </source>
</reference>
<gene>
    <name evidence="1" type="ORF">PILCRDRAFT_88321</name>
</gene>
<accession>A0A0C3FEZ8</accession>
<keyword evidence="2" id="KW-1185">Reference proteome</keyword>
<dbReference type="EMBL" id="KN832992">
    <property type="protein sequence ID" value="KIM83085.1"/>
    <property type="molecule type" value="Genomic_DNA"/>
</dbReference>
<dbReference type="Proteomes" id="UP000054166">
    <property type="component" value="Unassembled WGS sequence"/>
</dbReference>
<proteinExistence type="predicted"/>
<protein>
    <submittedName>
        <fullName evidence="1">Uncharacterized protein</fullName>
    </submittedName>
</protein>
<sequence>MHGESQAPLVDGTVASSVIYTTSIFDLESCIEQVLSTDGFTGEGGEGIIGPLEDPFWSGVPVAKVQPKKSRVAAQNEKWKMKQGCLLAKVIDPILCRAQVTSTYLDVASLPHTTPGFTGLDDRQGVKQLMAQLHAPMAINLDNITAQESLAHVHPECNPLVKLQSVARHHNLFIGKKRTVSEATVQ</sequence>
<name>A0A0C3FEZ8_PILCF</name>